<name>A0A9X4MX72_9FLAO</name>
<keyword evidence="1" id="KW-0732">Signal</keyword>
<dbReference type="Proteomes" id="UP001152599">
    <property type="component" value="Unassembled WGS sequence"/>
</dbReference>
<accession>A0A9X4MX72</accession>
<protein>
    <submittedName>
        <fullName evidence="2">Uncharacterized protein</fullName>
    </submittedName>
</protein>
<feature type="signal peptide" evidence="1">
    <location>
        <begin position="1"/>
        <end position="21"/>
    </location>
</feature>
<gene>
    <name evidence="2" type="ORF">NMK71_08930</name>
</gene>
<evidence type="ECO:0000256" key="1">
    <source>
        <dbReference type="SAM" id="SignalP"/>
    </source>
</evidence>
<comment type="caution">
    <text evidence="2">The sequence shown here is derived from an EMBL/GenBank/DDBJ whole genome shotgun (WGS) entry which is preliminary data.</text>
</comment>
<evidence type="ECO:0000313" key="2">
    <source>
        <dbReference type="EMBL" id="MDG4946536.1"/>
    </source>
</evidence>
<reference evidence="2" key="1">
    <citation type="submission" date="2022-07" db="EMBL/GenBank/DDBJ databases">
        <title>Description and genome-wide analysis of Profundicola chukchiensis gen. nov., sp. nov., marine bacteria isolated from bottom sediments of the Chukchi Sea.</title>
        <authorList>
            <person name="Romanenko L."/>
            <person name="Otstavnykh N."/>
            <person name="Kurilenko V."/>
            <person name="Eremeev V."/>
            <person name="Velansky P."/>
            <person name="Mikhailov V."/>
            <person name="Isaeva M."/>
        </authorList>
    </citation>
    <scope>NUCLEOTIDE SEQUENCE</scope>
    <source>
        <strain evidence="2">KMM 9713</strain>
    </source>
</reference>
<feature type="chain" id="PRO_5040738038" evidence="1">
    <location>
        <begin position="22"/>
        <end position="208"/>
    </location>
</feature>
<proteinExistence type="predicted"/>
<sequence length="208" mass="23275">MRNHHILLVFLMFLCSTGAYAQIHIGDGLSIGEGTSITIKNQEVIIATDEIKGKGIISIQNDDSQKITVLKNFKSNSALKIDSKDLKVEGRYAEQFAAHHLPPLSEEIIASKKENKIKNDLPVRYINTEGLTFGNKDDEKNKTVISSLPKDVSGGIMISEVLRMQFTDFQSDYIIPIYSVLLNVERFSDNAELYEFECLTAILRPPIA</sequence>
<evidence type="ECO:0000313" key="3">
    <source>
        <dbReference type="Proteomes" id="UP001152599"/>
    </source>
</evidence>
<organism evidence="2 3">
    <name type="scientific">Profundicola chukchiensis</name>
    <dbReference type="NCBI Taxonomy" id="2961959"/>
    <lineage>
        <taxon>Bacteria</taxon>
        <taxon>Pseudomonadati</taxon>
        <taxon>Bacteroidota</taxon>
        <taxon>Flavobacteriia</taxon>
        <taxon>Flavobacteriales</taxon>
        <taxon>Weeksellaceae</taxon>
        <taxon>Profundicola</taxon>
    </lineage>
</organism>
<dbReference type="AlphaFoldDB" id="A0A9X4MX72"/>
<dbReference type="EMBL" id="JANCMU010000005">
    <property type="protein sequence ID" value="MDG4946536.1"/>
    <property type="molecule type" value="Genomic_DNA"/>
</dbReference>
<keyword evidence="3" id="KW-1185">Reference proteome</keyword>
<dbReference type="RefSeq" id="WP_304420919.1">
    <property type="nucleotide sequence ID" value="NZ_JANCMU010000005.1"/>
</dbReference>